<evidence type="ECO:0000313" key="3">
    <source>
        <dbReference type="EMBL" id="CAG9860008.1"/>
    </source>
</evidence>
<feature type="chain" id="PRO_5040269419" description="Chitin-binding type-2 domain-containing protein" evidence="1">
    <location>
        <begin position="18"/>
        <end position="113"/>
    </location>
</feature>
<dbReference type="Proteomes" id="UP001153712">
    <property type="component" value="Chromosome 3"/>
</dbReference>
<keyword evidence="4" id="KW-1185">Reference proteome</keyword>
<evidence type="ECO:0000313" key="4">
    <source>
        <dbReference type="Proteomes" id="UP001153712"/>
    </source>
</evidence>
<organism evidence="3 4">
    <name type="scientific">Phyllotreta striolata</name>
    <name type="common">Striped flea beetle</name>
    <name type="synonym">Crioceris striolata</name>
    <dbReference type="NCBI Taxonomy" id="444603"/>
    <lineage>
        <taxon>Eukaryota</taxon>
        <taxon>Metazoa</taxon>
        <taxon>Ecdysozoa</taxon>
        <taxon>Arthropoda</taxon>
        <taxon>Hexapoda</taxon>
        <taxon>Insecta</taxon>
        <taxon>Pterygota</taxon>
        <taxon>Neoptera</taxon>
        <taxon>Endopterygota</taxon>
        <taxon>Coleoptera</taxon>
        <taxon>Polyphaga</taxon>
        <taxon>Cucujiformia</taxon>
        <taxon>Chrysomeloidea</taxon>
        <taxon>Chrysomelidae</taxon>
        <taxon>Galerucinae</taxon>
        <taxon>Alticini</taxon>
        <taxon>Phyllotreta</taxon>
    </lineage>
</organism>
<protein>
    <recommendedName>
        <fullName evidence="2">Chitin-binding type-2 domain-containing protein</fullName>
    </recommendedName>
</protein>
<evidence type="ECO:0000256" key="1">
    <source>
        <dbReference type="SAM" id="SignalP"/>
    </source>
</evidence>
<gene>
    <name evidence="3" type="ORF">PHYEVI_LOCUS6367</name>
</gene>
<accession>A0A9N9XPK9</accession>
<evidence type="ECO:0000259" key="2">
    <source>
        <dbReference type="Pfam" id="PF01607"/>
    </source>
</evidence>
<dbReference type="InterPro" id="IPR002557">
    <property type="entry name" value="Chitin-bd_dom"/>
</dbReference>
<dbReference type="InterPro" id="IPR036508">
    <property type="entry name" value="Chitin-bd_dom_sf"/>
</dbReference>
<dbReference type="SUPFAM" id="SSF57625">
    <property type="entry name" value="Invertebrate chitin-binding proteins"/>
    <property type="match status" value="1"/>
</dbReference>
<reference evidence="3" key="1">
    <citation type="submission" date="2022-01" db="EMBL/GenBank/DDBJ databases">
        <authorList>
            <person name="King R."/>
        </authorList>
    </citation>
    <scope>NUCLEOTIDE SEQUENCE</scope>
</reference>
<dbReference type="OrthoDB" id="6020543at2759"/>
<dbReference type="GO" id="GO:0008061">
    <property type="term" value="F:chitin binding"/>
    <property type="evidence" value="ECO:0007669"/>
    <property type="project" value="InterPro"/>
</dbReference>
<dbReference type="Gene3D" id="2.170.140.10">
    <property type="entry name" value="Chitin binding domain"/>
    <property type="match status" value="1"/>
</dbReference>
<keyword evidence="1" id="KW-0732">Signal</keyword>
<name>A0A9N9XPK9_PHYSR</name>
<proteinExistence type="predicted"/>
<dbReference type="AlphaFoldDB" id="A0A9N9XPK9"/>
<feature type="domain" description="Chitin-binding type-2" evidence="2">
    <location>
        <begin position="32"/>
        <end position="66"/>
    </location>
</feature>
<dbReference type="EMBL" id="OU900096">
    <property type="protein sequence ID" value="CAG9860008.1"/>
    <property type="molecule type" value="Genomic_DNA"/>
</dbReference>
<sequence length="113" mass="12725">MIKFVLLVALVASCVNSQATTCPPEDLDYPVYIPDTTYCGKFYECSDGSPIGLECAPGTYYSITKQNAIFMWTAAIDVYPPPRFPHLLLHLPNQINMEIWKLLIVKNIIVNNK</sequence>
<dbReference type="GO" id="GO:0005576">
    <property type="term" value="C:extracellular region"/>
    <property type="evidence" value="ECO:0007669"/>
    <property type="project" value="InterPro"/>
</dbReference>
<dbReference type="Pfam" id="PF01607">
    <property type="entry name" value="CBM_14"/>
    <property type="match status" value="1"/>
</dbReference>
<feature type="signal peptide" evidence="1">
    <location>
        <begin position="1"/>
        <end position="17"/>
    </location>
</feature>